<evidence type="ECO:0000256" key="1">
    <source>
        <dbReference type="SAM" id="MobiDB-lite"/>
    </source>
</evidence>
<feature type="region of interest" description="Disordered" evidence="1">
    <location>
        <begin position="189"/>
        <end position="213"/>
    </location>
</feature>
<organism evidence="2 3">
    <name type="scientific">Petrolisthes cinctipes</name>
    <name type="common">Flat porcelain crab</name>
    <dbReference type="NCBI Taxonomy" id="88211"/>
    <lineage>
        <taxon>Eukaryota</taxon>
        <taxon>Metazoa</taxon>
        <taxon>Ecdysozoa</taxon>
        <taxon>Arthropoda</taxon>
        <taxon>Crustacea</taxon>
        <taxon>Multicrustacea</taxon>
        <taxon>Malacostraca</taxon>
        <taxon>Eumalacostraca</taxon>
        <taxon>Eucarida</taxon>
        <taxon>Decapoda</taxon>
        <taxon>Pleocyemata</taxon>
        <taxon>Anomura</taxon>
        <taxon>Galatheoidea</taxon>
        <taxon>Porcellanidae</taxon>
        <taxon>Petrolisthes</taxon>
    </lineage>
</organism>
<proteinExistence type="predicted"/>
<dbReference type="EMBL" id="JAWQEG010000857">
    <property type="protein sequence ID" value="KAK3884729.1"/>
    <property type="molecule type" value="Genomic_DNA"/>
</dbReference>
<dbReference type="Proteomes" id="UP001286313">
    <property type="component" value="Unassembled WGS sequence"/>
</dbReference>
<protein>
    <submittedName>
        <fullName evidence="2">Uncharacterized protein</fullName>
    </submittedName>
</protein>
<feature type="region of interest" description="Disordered" evidence="1">
    <location>
        <begin position="132"/>
        <end position="172"/>
    </location>
</feature>
<sequence length="213" mass="23724">MATHIDTLFNTNMSLPHASSPPHATAHPPSTSIPYTPFNNYVHAWFLHVEAVWQGLTLTQNQRKAATPFSDDVMRGRHSRLLPTDIKLHLQAQPSIPLREYANLADVLMSISNDGTSTWPAQHTAATIATLPTPMMAPPPQLSTQQQQPPLPPPQQQLPQYTKTTPHPHITQDRHLPINLHLQHLSSMTQTLHTQYSPPLTNSYSQSTTKSTP</sequence>
<name>A0AAE1G1T7_PETCI</name>
<keyword evidence="3" id="KW-1185">Reference proteome</keyword>
<reference evidence="2" key="1">
    <citation type="submission" date="2023-10" db="EMBL/GenBank/DDBJ databases">
        <title>Genome assemblies of two species of porcelain crab, Petrolisthes cinctipes and Petrolisthes manimaculis (Anomura: Porcellanidae).</title>
        <authorList>
            <person name="Angst P."/>
        </authorList>
    </citation>
    <scope>NUCLEOTIDE SEQUENCE</scope>
    <source>
        <strain evidence="2">PB745_01</strain>
        <tissue evidence="2">Gill</tissue>
    </source>
</reference>
<comment type="caution">
    <text evidence="2">The sequence shown here is derived from an EMBL/GenBank/DDBJ whole genome shotgun (WGS) entry which is preliminary data.</text>
</comment>
<gene>
    <name evidence="2" type="ORF">Pcinc_011047</name>
</gene>
<evidence type="ECO:0000313" key="2">
    <source>
        <dbReference type="EMBL" id="KAK3884729.1"/>
    </source>
</evidence>
<evidence type="ECO:0000313" key="3">
    <source>
        <dbReference type="Proteomes" id="UP001286313"/>
    </source>
</evidence>
<dbReference type="AlphaFoldDB" id="A0AAE1G1T7"/>
<accession>A0AAE1G1T7</accession>